<proteinExistence type="predicted"/>
<gene>
    <name evidence="1" type="ORF">NK6_837</name>
</gene>
<dbReference type="InterPro" id="IPR036388">
    <property type="entry name" value="WH-like_DNA-bd_sf"/>
</dbReference>
<organism evidence="1 2">
    <name type="scientific">Bradyrhizobium diazoefficiens</name>
    <dbReference type="NCBI Taxonomy" id="1355477"/>
    <lineage>
        <taxon>Bacteria</taxon>
        <taxon>Pseudomonadati</taxon>
        <taxon>Pseudomonadota</taxon>
        <taxon>Alphaproteobacteria</taxon>
        <taxon>Hyphomicrobiales</taxon>
        <taxon>Nitrobacteraceae</taxon>
        <taxon>Bradyrhizobium</taxon>
    </lineage>
</organism>
<dbReference type="InterPro" id="IPR009057">
    <property type="entry name" value="Homeodomain-like_sf"/>
</dbReference>
<dbReference type="Proteomes" id="UP000063308">
    <property type="component" value="Chromosome"/>
</dbReference>
<dbReference type="EMBL" id="AP014685">
    <property type="protein sequence ID" value="BAR54022.1"/>
    <property type="molecule type" value="Genomic_DNA"/>
</dbReference>
<sequence>MFTAKAMIADILGTRVHLVTPGMMRRIRSGQSKAGESTLEFLARIAIIETIAGSLSADEPVIVRYSGVMSGNPVFRGTRVPPGPVFATLANRSADEIVRVDYPSLSPDEIKTALQQACRLLERDAPVVKRG</sequence>
<dbReference type="InterPro" id="IPR007367">
    <property type="entry name" value="DUF433"/>
</dbReference>
<dbReference type="RefSeq" id="WP_396604667.1">
    <property type="nucleotide sequence ID" value="NZ_JBIYEG010000002.1"/>
</dbReference>
<evidence type="ECO:0008006" key="3">
    <source>
        <dbReference type="Google" id="ProtNLM"/>
    </source>
</evidence>
<protein>
    <recommendedName>
        <fullName evidence="3">DUF433 domain-containing protein</fullName>
    </recommendedName>
</protein>
<dbReference type="Gene3D" id="1.10.10.10">
    <property type="entry name" value="Winged helix-like DNA-binding domain superfamily/Winged helix DNA-binding domain"/>
    <property type="match status" value="1"/>
</dbReference>
<dbReference type="AlphaFoldDB" id="A0A0E4FSH3"/>
<evidence type="ECO:0000313" key="1">
    <source>
        <dbReference type="EMBL" id="BAR54022.1"/>
    </source>
</evidence>
<evidence type="ECO:0000313" key="2">
    <source>
        <dbReference type="Proteomes" id="UP000063308"/>
    </source>
</evidence>
<accession>A0A0E4FSH3</accession>
<dbReference type="Pfam" id="PF04255">
    <property type="entry name" value="DUF433"/>
    <property type="match status" value="1"/>
</dbReference>
<reference evidence="1 2" key="1">
    <citation type="submission" date="2014-11" db="EMBL/GenBank/DDBJ databases">
        <title>Symbiosis island explosion on the genome of extra-slow-growing strains of soybean bradyrhizobia with massive insertion sequences.</title>
        <authorList>
            <person name="Iida T."/>
            <person name="Minamisawa K."/>
        </authorList>
    </citation>
    <scope>NUCLEOTIDE SEQUENCE [LARGE SCALE GENOMIC DNA]</scope>
    <source>
        <strain evidence="1 2">NK6</strain>
    </source>
</reference>
<name>A0A0E4FSH3_9BRAD</name>
<dbReference type="SUPFAM" id="SSF46689">
    <property type="entry name" value="Homeodomain-like"/>
    <property type="match status" value="1"/>
</dbReference>